<feature type="transmembrane region" description="Helical" evidence="1">
    <location>
        <begin position="84"/>
        <end position="106"/>
    </location>
</feature>
<name>A0A410JZA5_9BACT</name>
<dbReference type="InterPro" id="IPR010898">
    <property type="entry name" value="Hpre_diP_synth_I"/>
</dbReference>
<feature type="transmembrane region" description="Helical" evidence="1">
    <location>
        <begin position="118"/>
        <end position="139"/>
    </location>
</feature>
<keyword evidence="1" id="KW-1133">Transmembrane helix</keyword>
<dbReference type="Proteomes" id="UP000287502">
    <property type="component" value="Chromosome"/>
</dbReference>
<dbReference type="KEGG" id="gtl:EP073_08075"/>
<keyword evidence="1" id="KW-0812">Transmembrane</keyword>
<dbReference type="RefSeq" id="WP_128466644.1">
    <property type="nucleotide sequence ID" value="NZ_CP035108.1"/>
</dbReference>
<dbReference type="EMBL" id="CP035108">
    <property type="protein sequence ID" value="QAR33358.1"/>
    <property type="molecule type" value="Genomic_DNA"/>
</dbReference>
<dbReference type="Pfam" id="PF07456">
    <property type="entry name" value="Hpre_diP_synt_I"/>
    <property type="match status" value="1"/>
</dbReference>
<accession>A0A410JZA5</accession>
<reference evidence="2 3" key="1">
    <citation type="submission" date="2019-01" db="EMBL/GenBank/DDBJ databases">
        <title>Geovibrio thiophilus DSM 11263, complete genome.</title>
        <authorList>
            <person name="Spring S."/>
            <person name="Bunk B."/>
            <person name="Sproer C."/>
        </authorList>
    </citation>
    <scope>NUCLEOTIDE SEQUENCE [LARGE SCALE GENOMIC DNA]</scope>
    <source>
        <strain evidence="2 3">DSM 11263</strain>
    </source>
</reference>
<feature type="transmembrane region" description="Helical" evidence="1">
    <location>
        <begin position="20"/>
        <end position="40"/>
    </location>
</feature>
<protein>
    <submittedName>
        <fullName evidence="2">Heptaprenyl diphosphate synthase</fullName>
    </submittedName>
</protein>
<keyword evidence="3" id="KW-1185">Reference proteome</keyword>
<gene>
    <name evidence="2" type="ORF">EP073_08075</name>
</gene>
<dbReference type="OrthoDB" id="9792659at2"/>
<evidence type="ECO:0000256" key="1">
    <source>
        <dbReference type="SAM" id="Phobius"/>
    </source>
</evidence>
<organism evidence="2 3">
    <name type="scientific">Geovibrio thiophilus</name>
    <dbReference type="NCBI Taxonomy" id="139438"/>
    <lineage>
        <taxon>Bacteria</taxon>
        <taxon>Pseudomonadati</taxon>
        <taxon>Deferribacterota</taxon>
        <taxon>Deferribacteres</taxon>
        <taxon>Deferribacterales</taxon>
        <taxon>Geovibrionaceae</taxon>
        <taxon>Geovibrio</taxon>
    </lineage>
</organism>
<sequence>MSNAKTKMTDLTPSQDRTALIGVFTALSIVFGIAENFIGLPLPGLRLGLANIGIMLAITMLDFKAAFAVAFLKAIIVPLVTGNFIVKVSIGLPATLASTFLMLTYFKLCGRFITSVSMGALGGLVHITVQFFTAGTFYIQSPAVYGLLPYFAAVSAACGVFTGYAALMIEGYLKRSQERSRKNDSENYTG</sequence>
<evidence type="ECO:0000313" key="3">
    <source>
        <dbReference type="Proteomes" id="UP000287502"/>
    </source>
</evidence>
<feature type="transmembrane region" description="Helical" evidence="1">
    <location>
        <begin position="52"/>
        <end position="72"/>
    </location>
</feature>
<evidence type="ECO:0000313" key="2">
    <source>
        <dbReference type="EMBL" id="QAR33358.1"/>
    </source>
</evidence>
<dbReference type="AlphaFoldDB" id="A0A410JZA5"/>
<dbReference type="Gene3D" id="1.10.1760.20">
    <property type="match status" value="1"/>
</dbReference>
<keyword evidence="1" id="KW-0472">Membrane</keyword>
<proteinExistence type="predicted"/>
<feature type="transmembrane region" description="Helical" evidence="1">
    <location>
        <begin position="151"/>
        <end position="173"/>
    </location>
</feature>